<keyword evidence="2" id="KW-1185">Reference proteome</keyword>
<proteinExistence type="predicted"/>
<name>A0YGE4_9GAMM</name>
<protein>
    <submittedName>
        <fullName evidence="1">Uncharacterized protein</fullName>
    </submittedName>
</protein>
<gene>
    <name evidence="1" type="ORF">GP2143_11372</name>
</gene>
<reference evidence="1 2" key="1">
    <citation type="journal article" date="2010" name="J. Bacteriol.">
        <title>Genome sequence of the oligotrophic marine Gammaproteobacterium HTCC2143, isolated from the Oregon Coast.</title>
        <authorList>
            <person name="Oh H.M."/>
            <person name="Kang I."/>
            <person name="Ferriera S."/>
            <person name="Giovannoni S.J."/>
            <person name="Cho J.C."/>
        </authorList>
    </citation>
    <scope>NUCLEOTIDE SEQUENCE [LARGE SCALE GENOMIC DNA]</scope>
    <source>
        <strain evidence="1 2">HTCC2143</strain>
    </source>
</reference>
<dbReference type="Proteomes" id="UP000004931">
    <property type="component" value="Unassembled WGS sequence"/>
</dbReference>
<evidence type="ECO:0000313" key="1">
    <source>
        <dbReference type="EMBL" id="EAW30170.1"/>
    </source>
</evidence>
<organism evidence="1 2">
    <name type="scientific">marine gamma proteobacterium HTCC2143</name>
    <dbReference type="NCBI Taxonomy" id="247633"/>
    <lineage>
        <taxon>Bacteria</taxon>
        <taxon>Pseudomonadati</taxon>
        <taxon>Pseudomonadota</taxon>
        <taxon>Gammaproteobacteria</taxon>
        <taxon>Cellvibrionales</taxon>
        <taxon>Spongiibacteraceae</taxon>
        <taxon>BD1-7 clade</taxon>
    </lineage>
</organism>
<dbReference type="EMBL" id="AAVT01000010">
    <property type="protein sequence ID" value="EAW30170.1"/>
    <property type="molecule type" value="Genomic_DNA"/>
</dbReference>
<dbReference type="AlphaFoldDB" id="A0YGE4"/>
<sequence length="30" mass="3249">MDIQQAAGAIVFIGPTSNSTVAEPRLFIDW</sequence>
<evidence type="ECO:0000313" key="2">
    <source>
        <dbReference type="Proteomes" id="UP000004931"/>
    </source>
</evidence>
<accession>A0YGE4</accession>
<comment type="caution">
    <text evidence="1">The sequence shown here is derived from an EMBL/GenBank/DDBJ whole genome shotgun (WGS) entry which is preliminary data.</text>
</comment>
<dbReference type="STRING" id="247633.GP2143_11372"/>